<organism evidence="1 2">
    <name type="scientific">Bacillus cereus</name>
    <dbReference type="NCBI Taxonomy" id="1396"/>
    <lineage>
        <taxon>Bacteria</taxon>
        <taxon>Bacillati</taxon>
        <taxon>Bacillota</taxon>
        <taxon>Bacilli</taxon>
        <taxon>Bacillales</taxon>
        <taxon>Bacillaceae</taxon>
        <taxon>Bacillus</taxon>
        <taxon>Bacillus cereus group</taxon>
    </lineage>
</organism>
<dbReference type="Gene3D" id="1.10.3210.10">
    <property type="entry name" value="Hypothetical protein af1432"/>
    <property type="match status" value="1"/>
</dbReference>
<protein>
    <recommendedName>
        <fullName evidence="3">GTP pyrophosphokinase</fullName>
    </recommendedName>
</protein>
<evidence type="ECO:0000313" key="1">
    <source>
        <dbReference type="EMBL" id="KXY51209.1"/>
    </source>
</evidence>
<accession>A0A9X0MK02</accession>
<dbReference type="AlphaFoldDB" id="A0A9X0MK02"/>
<dbReference type="EMBL" id="LOMO01000001">
    <property type="protein sequence ID" value="KXY51209.1"/>
    <property type="molecule type" value="Genomic_DNA"/>
</dbReference>
<dbReference type="SUPFAM" id="SSF109604">
    <property type="entry name" value="HD-domain/PDEase-like"/>
    <property type="match status" value="1"/>
</dbReference>
<name>A0A9X0MK02_BACCE</name>
<dbReference type="PANTHER" id="PTHR43061:SF1">
    <property type="entry name" value="GTP DIPHOSPHOKINASE RSH1, CHLOROPLASTIC-RELATED"/>
    <property type="match status" value="1"/>
</dbReference>
<gene>
    <name evidence="1" type="ORF">AT268_32460</name>
</gene>
<evidence type="ECO:0008006" key="3">
    <source>
        <dbReference type="Google" id="ProtNLM"/>
    </source>
</evidence>
<reference evidence="1 2" key="1">
    <citation type="submission" date="2015-12" db="EMBL/GenBank/DDBJ databases">
        <title>Bacillus cereus Group isolate.</title>
        <authorList>
            <person name="Kovac J."/>
        </authorList>
    </citation>
    <scope>NUCLEOTIDE SEQUENCE [LARGE SCALE GENOMIC DNA]</scope>
    <source>
        <strain evidence="1 2">FSL K6-0073</strain>
    </source>
</reference>
<dbReference type="Proteomes" id="UP000075476">
    <property type="component" value="Unassembled WGS sequence"/>
</dbReference>
<dbReference type="PANTHER" id="PTHR43061">
    <property type="entry name" value="GTP DIPHOSPHOKINASE RSH1, CHLOROPLASTIC-RELATED"/>
    <property type="match status" value="1"/>
</dbReference>
<proteinExistence type="predicted"/>
<dbReference type="RefSeq" id="WP_061662547.1">
    <property type="nucleotide sequence ID" value="NZ_LOMO01000001.1"/>
</dbReference>
<evidence type="ECO:0000313" key="2">
    <source>
        <dbReference type="Proteomes" id="UP000075476"/>
    </source>
</evidence>
<sequence length="164" mass="18885">MTKEIVQIVKEEIKKAEGYPLLQKAIQIAFEAHEGQTDKGGNPYILHPLHVMNQLEMIDEKIVGVLHDTKEDAGLTDEFFRSEGFPERIIQGIDSVTRRHDETYMGFIKRSSKDKLGHKVKKEDILHNMDSSRIPVITEEHVSLQKRYQKGLDFLNQAEGMKLE</sequence>
<comment type="caution">
    <text evidence="1">The sequence shown here is derived from an EMBL/GenBank/DDBJ whole genome shotgun (WGS) entry which is preliminary data.</text>
</comment>